<evidence type="ECO:0000313" key="8">
    <source>
        <dbReference type="Ensembl" id="ENSSSCP00035020009.1"/>
    </source>
</evidence>
<dbReference type="InterPro" id="IPR051694">
    <property type="entry name" value="Immunoregulatory_rcpt-like"/>
</dbReference>
<evidence type="ECO:0000256" key="3">
    <source>
        <dbReference type="ARBA" id="ARBA00022989"/>
    </source>
</evidence>
<feature type="region of interest" description="Disordered" evidence="5">
    <location>
        <begin position="119"/>
        <end position="185"/>
    </location>
</feature>
<accession>A0A8D1CTV6</accession>
<organism evidence="8 9">
    <name type="scientific">Sus scrofa</name>
    <name type="common">Pig</name>
    <dbReference type="NCBI Taxonomy" id="9823"/>
    <lineage>
        <taxon>Eukaryota</taxon>
        <taxon>Metazoa</taxon>
        <taxon>Chordata</taxon>
        <taxon>Craniata</taxon>
        <taxon>Vertebrata</taxon>
        <taxon>Euteleostomi</taxon>
        <taxon>Mammalia</taxon>
        <taxon>Eutheria</taxon>
        <taxon>Laurasiatheria</taxon>
        <taxon>Artiodactyla</taxon>
        <taxon>Suina</taxon>
        <taxon>Suidae</taxon>
        <taxon>Sus</taxon>
    </lineage>
</organism>
<dbReference type="InterPro" id="IPR013783">
    <property type="entry name" value="Ig-like_fold"/>
</dbReference>
<comment type="subcellular location">
    <subcellularLocation>
        <location evidence="1">Membrane</location>
        <topology evidence="1">Single-pass membrane protein</topology>
    </subcellularLocation>
</comment>
<name>A0A8D1CTV6_PIG</name>
<evidence type="ECO:0000256" key="2">
    <source>
        <dbReference type="ARBA" id="ARBA00022692"/>
    </source>
</evidence>
<evidence type="ECO:0000259" key="7">
    <source>
        <dbReference type="Pfam" id="PF07686"/>
    </source>
</evidence>
<dbReference type="GO" id="GO:0071944">
    <property type="term" value="C:cell periphery"/>
    <property type="evidence" value="ECO:0007669"/>
    <property type="project" value="UniProtKB-ARBA"/>
</dbReference>
<dbReference type="Gene3D" id="2.60.40.10">
    <property type="entry name" value="Immunoglobulins"/>
    <property type="match status" value="1"/>
</dbReference>
<dbReference type="Pfam" id="PF07686">
    <property type="entry name" value="V-set"/>
    <property type="match status" value="1"/>
</dbReference>
<reference evidence="8" key="1">
    <citation type="submission" date="2025-08" db="UniProtKB">
        <authorList>
            <consortium name="Ensembl"/>
        </authorList>
    </citation>
    <scope>IDENTIFICATION</scope>
</reference>
<keyword evidence="2 6" id="KW-0812">Transmembrane</keyword>
<evidence type="ECO:0000256" key="5">
    <source>
        <dbReference type="SAM" id="MobiDB-lite"/>
    </source>
</evidence>
<feature type="domain" description="Immunoglobulin V-set" evidence="7">
    <location>
        <begin position="2"/>
        <end position="45"/>
    </location>
</feature>
<evidence type="ECO:0000256" key="1">
    <source>
        <dbReference type="ARBA" id="ARBA00004167"/>
    </source>
</evidence>
<keyword evidence="4 6" id="KW-0472">Membrane</keyword>
<sequence>MKNGSLQISNLRREDEGSYFCQVEMITEKYGEQKWQSIQGTELTITHAAKTATPGPTTSASTAATTAADLWDLEGKRSSGSWLLNKEAVVRLALPSAVLKIAILGLMVFLRWKRSKGLQTKARTPARRSQSPPQGEPAPGGCELCPAQPLTHHPPSCSHAEEHSRTRRGNTRALGTKSNRQTPRSVIREAAQTWPEILRGSLEKNDGILYAPLTLHNLPSPAAPPCPPAHGGPQEETLFSALKT</sequence>
<dbReference type="SUPFAM" id="SSF48726">
    <property type="entry name" value="Immunoglobulin"/>
    <property type="match status" value="1"/>
</dbReference>
<evidence type="ECO:0000256" key="4">
    <source>
        <dbReference type="ARBA" id="ARBA00023136"/>
    </source>
</evidence>
<dbReference type="InterPro" id="IPR036179">
    <property type="entry name" value="Ig-like_dom_sf"/>
</dbReference>
<dbReference type="Proteomes" id="UP000694720">
    <property type="component" value="Unplaced"/>
</dbReference>
<feature type="compositionally biased region" description="Polar residues" evidence="5">
    <location>
        <begin position="119"/>
        <end position="133"/>
    </location>
</feature>
<feature type="compositionally biased region" description="Pro residues" evidence="5">
    <location>
        <begin position="221"/>
        <end position="230"/>
    </location>
</feature>
<evidence type="ECO:0000256" key="6">
    <source>
        <dbReference type="SAM" id="Phobius"/>
    </source>
</evidence>
<evidence type="ECO:0000313" key="9">
    <source>
        <dbReference type="Proteomes" id="UP000694720"/>
    </source>
</evidence>
<keyword evidence="3 6" id="KW-1133">Transmembrane helix</keyword>
<dbReference type="InterPro" id="IPR013106">
    <property type="entry name" value="Ig_V-set"/>
</dbReference>
<dbReference type="PANTHER" id="PTHR15549:SF26">
    <property type="entry name" value="AXIAL BUDDING PATTERN PROTEIN 2-RELATED"/>
    <property type="match status" value="1"/>
</dbReference>
<feature type="region of interest" description="Disordered" evidence="5">
    <location>
        <begin position="221"/>
        <end position="244"/>
    </location>
</feature>
<protein>
    <recommendedName>
        <fullName evidence="7">Immunoglobulin V-set domain-containing protein</fullName>
    </recommendedName>
</protein>
<dbReference type="GO" id="GO:0016020">
    <property type="term" value="C:membrane"/>
    <property type="evidence" value="ECO:0007669"/>
    <property type="project" value="UniProtKB-SubCell"/>
</dbReference>
<proteinExistence type="predicted"/>
<dbReference type="PANTHER" id="PTHR15549">
    <property type="entry name" value="PAIRED IMMUNOGLOBULIN-LIKE TYPE 2 RECEPTOR"/>
    <property type="match status" value="1"/>
</dbReference>
<dbReference type="AlphaFoldDB" id="A0A8D1CTV6"/>
<feature type="transmembrane region" description="Helical" evidence="6">
    <location>
        <begin position="88"/>
        <end position="110"/>
    </location>
</feature>
<dbReference type="Ensembl" id="ENSSSCT00035049994.1">
    <property type="protein sequence ID" value="ENSSSCP00035020009.1"/>
    <property type="gene ID" value="ENSSSCG00035037722.1"/>
</dbReference>